<dbReference type="SUPFAM" id="SSF49265">
    <property type="entry name" value="Fibronectin type III"/>
    <property type="match status" value="2"/>
</dbReference>
<feature type="compositionally biased region" description="Basic and acidic residues" evidence="10">
    <location>
        <begin position="1450"/>
        <end position="1461"/>
    </location>
</feature>
<dbReference type="PANTHER" id="PTHR44170:SF6">
    <property type="entry name" value="CONTACTIN"/>
    <property type="match status" value="1"/>
</dbReference>
<keyword evidence="3 12" id="KW-0732">Signal</keyword>
<keyword evidence="2 11" id="KW-0812">Transmembrane</keyword>
<evidence type="ECO:0000256" key="2">
    <source>
        <dbReference type="ARBA" id="ARBA00022692"/>
    </source>
</evidence>
<dbReference type="InterPro" id="IPR036179">
    <property type="entry name" value="Ig-like_dom_sf"/>
</dbReference>
<keyword evidence="7 11" id="KW-0472">Membrane</keyword>
<feature type="region of interest" description="Disordered" evidence="10">
    <location>
        <begin position="1427"/>
        <end position="1486"/>
    </location>
</feature>
<dbReference type="Pfam" id="PF13927">
    <property type="entry name" value="Ig_3"/>
    <property type="match status" value="2"/>
</dbReference>
<evidence type="ECO:0000256" key="6">
    <source>
        <dbReference type="ARBA" id="ARBA00022989"/>
    </source>
</evidence>
<dbReference type="CDD" id="cd00063">
    <property type="entry name" value="FN3"/>
    <property type="match status" value="4"/>
</dbReference>
<keyword evidence="6 11" id="KW-1133">Transmembrane helix</keyword>
<organism evidence="15 16">
    <name type="scientific">Limulus polyphemus</name>
    <name type="common">Atlantic horseshoe crab</name>
    <dbReference type="NCBI Taxonomy" id="6850"/>
    <lineage>
        <taxon>Eukaryota</taxon>
        <taxon>Metazoa</taxon>
        <taxon>Ecdysozoa</taxon>
        <taxon>Arthropoda</taxon>
        <taxon>Chelicerata</taxon>
        <taxon>Merostomata</taxon>
        <taxon>Xiphosura</taxon>
        <taxon>Limulidae</taxon>
        <taxon>Limulus</taxon>
    </lineage>
</organism>
<feature type="domain" description="Ig-like" evidence="13">
    <location>
        <begin position="420"/>
        <end position="514"/>
    </location>
</feature>
<dbReference type="InterPro" id="IPR003598">
    <property type="entry name" value="Ig_sub2"/>
</dbReference>
<dbReference type="Pfam" id="PF25059">
    <property type="entry name" value="FN3_DSCAM-DSCAML_C"/>
    <property type="match status" value="1"/>
</dbReference>
<feature type="domain" description="Fibronectin type-III" evidence="14">
    <location>
        <begin position="905"/>
        <end position="997"/>
    </location>
</feature>
<dbReference type="PANTHER" id="PTHR44170">
    <property type="entry name" value="PROTEIN SIDEKICK"/>
    <property type="match status" value="1"/>
</dbReference>
<dbReference type="InterPro" id="IPR056754">
    <property type="entry name" value="DSCAM/DSCAML_C"/>
</dbReference>
<evidence type="ECO:0000256" key="8">
    <source>
        <dbReference type="ARBA" id="ARBA00023157"/>
    </source>
</evidence>
<keyword evidence="4" id="KW-0677">Repeat</keyword>
<feature type="compositionally biased region" description="Polar residues" evidence="10">
    <location>
        <begin position="1474"/>
        <end position="1486"/>
    </location>
</feature>
<evidence type="ECO:0000256" key="7">
    <source>
        <dbReference type="ARBA" id="ARBA00023136"/>
    </source>
</evidence>
<dbReference type="InterPro" id="IPR013098">
    <property type="entry name" value="Ig_I-set"/>
</dbReference>
<feature type="domain" description="Ig-like" evidence="13">
    <location>
        <begin position="519"/>
        <end position="605"/>
    </location>
</feature>
<evidence type="ECO:0000313" key="16">
    <source>
        <dbReference type="RefSeq" id="XP_022239120.1"/>
    </source>
</evidence>
<dbReference type="InterPro" id="IPR003599">
    <property type="entry name" value="Ig_sub"/>
</dbReference>
<proteinExistence type="predicted"/>
<dbReference type="Proteomes" id="UP000694941">
    <property type="component" value="Unplaced"/>
</dbReference>
<dbReference type="InterPro" id="IPR036116">
    <property type="entry name" value="FN3_sf"/>
</dbReference>
<evidence type="ECO:0000256" key="5">
    <source>
        <dbReference type="ARBA" id="ARBA00022889"/>
    </source>
</evidence>
<evidence type="ECO:0000256" key="4">
    <source>
        <dbReference type="ARBA" id="ARBA00022737"/>
    </source>
</evidence>
<dbReference type="SMART" id="SM00060">
    <property type="entry name" value="FN3"/>
    <property type="match status" value="4"/>
</dbReference>
<sequence length="1550" mass="172695">MTWSVGSAHVLLLFLYSSVSIAEDHRGPLFDVEPPSRVVFYNNTEAAIPCSATGNPNPLISWRDERGDEVKDIPNLRYINQDGSLIFPPFSATEYRQDIHSVVYTCVVSNTVGTVRSRDVHVRAVIYQKHEVKVYDENVVRGNTALLRCVIPSNVTDYVTVTSWTLSDGLIIFPSQSYDSIAKHVAFPTGELHVRHADHSDGDVSYRCHVTDRLARQSFQSATLGRLIVIEPHSHFQPRFVHFNKVISVIRGSTAYLPCLAKGYPIPRYSWYRMNNGRMTTIVREPIDQVDGTLVFYHANVKDSGTYVCIASNGVGEQRQITNLTVTEPLKVTVMPKVQKINVGGSFTVNCTISGFPIERVTWLKNQRPLSTNMRITLPSQDVVHISPTRQEDQGMYQCFVTNNQETVQDTAELKVLSKPPILITTFEEMTVKPGSRVSLKCAAVGNPLPQITWTSYGEPVPDNNRIRTGDYVSKEGAVISFVNITRIEIEDGGIYRCSAANSNGIRSHVTPLNVFGHPFVRPMRNRTVIGGRVVIMHCPVAGYPIQQIYWEKGSKQLPLGRRHFVFPNGTLIIRKVGRFEDEGTYRCVAKDMKNHFAQREVSIKVLVPPVISPFSFPPEPREGIRASVMCSVQEGDPPIQITWWKDGELLRDDDDSVTLGPNDKFISTLTIKSLRSEHSGLYTCVASNSAASVNFSVPLTVNSPSRWKLEPLDTSALTGSVVSLDCQASGKPEPRIVWKKSTDDATIKFNTVISGARVQVLVNGTLVIRDIHEDDRGRYLCEASNGVGSPISTVVRLDVHVPAHFKTKFSSETTVAKKPTTIACEARGDNPLTFSWSKDNQGFNTDDKRRYRIKNTMLNDVTKSELTILSAESRDTGMYTCEVQNSWGKDETNVQLLVLDHPTSPKHIRVRKVDGRSVTLEWEEPASGNSPIKKYIINYKKEGGNRPLEVVVQGDQRDVTIRDLDPMTTYLFTLFAENAIGRSSPSANMSVTTEEEVPTSPPVEVEAVPVNSCTVRVTWKSPLSTEYFSIIKGYYIGYKVEVSDKNFIYKSVEAPGRIKPNEYELRNLLPGTSYIIVVQAFNDKGVGPASKETNVKTPQFDAPDPPRLSLSSTSFSSIEVSWRTSNRKNQPISGFILHYRQQPRDWVQIQILGDKTSYSLQGLNCGTGYQMYVIAFNSMGRSDPSDVISGVTNGSAPVAPNQHLLVSVNSTSMVFHLKAWSDGGCPIHHFILQYKPLGHTEWILVSSELYPEQETVIISMLIPGSWYLVLMSAINTAGITEAEYRIATLTVSGATVVPETTSKQSERSRYRSLYVIIPVCCAAVVLTAVTLSVFLVVCRRRSSSSSNIYEGVRHSEDPKNETLVMTELEKQCGDIGEPTYFPSPYAMTKVPVLPREVAIREGEGFHGSTRGSGNNYDVPQPRRSRFKMASEHGQDARIGSDASSDYDGTAEHSEGYEQPRKQTRSRTMDPALHSSTRWFTPQQGTRSDCCSSQDATYSPIHLAFSSAATDSYEPSDTECDRDLSEGKEYWKPKLIHSSAIYVQTPFLQR</sequence>
<evidence type="ECO:0000259" key="14">
    <source>
        <dbReference type="PROSITE" id="PS50853"/>
    </source>
</evidence>
<feature type="domain" description="Ig-like" evidence="13">
    <location>
        <begin position="705"/>
        <end position="793"/>
    </location>
</feature>
<evidence type="ECO:0000256" key="10">
    <source>
        <dbReference type="SAM" id="MobiDB-lite"/>
    </source>
</evidence>
<dbReference type="GeneID" id="106457468"/>
<reference evidence="16" key="1">
    <citation type="submission" date="2025-08" db="UniProtKB">
        <authorList>
            <consortium name="RefSeq"/>
        </authorList>
    </citation>
    <scope>IDENTIFICATION</scope>
    <source>
        <tissue evidence="16">Muscle</tissue>
    </source>
</reference>
<feature type="domain" description="Fibronectin type-III" evidence="14">
    <location>
        <begin position="1103"/>
        <end position="1196"/>
    </location>
</feature>
<dbReference type="Pfam" id="PF00041">
    <property type="entry name" value="fn3"/>
    <property type="match status" value="3"/>
</dbReference>
<evidence type="ECO:0000256" key="9">
    <source>
        <dbReference type="ARBA" id="ARBA00023319"/>
    </source>
</evidence>
<accession>A0ABM1S665</accession>
<feature type="transmembrane region" description="Helical" evidence="11">
    <location>
        <begin position="1314"/>
        <end position="1338"/>
    </location>
</feature>
<dbReference type="SUPFAM" id="SSF48726">
    <property type="entry name" value="Immunoglobulin"/>
    <property type="match status" value="9"/>
</dbReference>
<evidence type="ECO:0000256" key="11">
    <source>
        <dbReference type="SAM" id="Phobius"/>
    </source>
</evidence>
<evidence type="ECO:0000256" key="3">
    <source>
        <dbReference type="ARBA" id="ARBA00022729"/>
    </source>
</evidence>
<dbReference type="SMART" id="SM00409">
    <property type="entry name" value="IG"/>
    <property type="match status" value="9"/>
</dbReference>
<keyword evidence="8" id="KW-1015">Disulfide bond</keyword>
<dbReference type="PROSITE" id="PS50835">
    <property type="entry name" value="IG_LIKE"/>
    <property type="match status" value="8"/>
</dbReference>
<comment type="subcellular location">
    <subcellularLocation>
        <location evidence="1">Membrane</location>
        <topology evidence="1">Single-pass membrane protein</topology>
    </subcellularLocation>
</comment>
<feature type="domain" description="Ig-like" evidence="13">
    <location>
        <begin position="28"/>
        <end position="121"/>
    </location>
</feature>
<dbReference type="CDD" id="cd20956">
    <property type="entry name" value="IgI_4_Dscam"/>
    <property type="match status" value="1"/>
</dbReference>
<feature type="domain" description="Fibronectin type-III" evidence="14">
    <location>
        <begin position="1197"/>
        <end position="1295"/>
    </location>
</feature>
<feature type="signal peptide" evidence="12">
    <location>
        <begin position="1"/>
        <end position="22"/>
    </location>
</feature>
<dbReference type="Gene3D" id="2.60.40.10">
    <property type="entry name" value="Immunoglobulins"/>
    <property type="match status" value="13"/>
</dbReference>
<dbReference type="CDD" id="cd20958">
    <property type="entry name" value="IgI_5_Dscam"/>
    <property type="match status" value="1"/>
</dbReference>
<feature type="domain" description="Ig-like" evidence="13">
    <location>
        <begin position="803"/>
        <end position="896"/>
    </location>
</feature>
<feature type="chain" id="PRO_5045076804" evidence="12">
    <location>
        <begin position="23"/>
        <end position="1550"/>
    </location>
</feature>
<feature type="domain" description="Fibronectin type-III" evidence="14">
    <location>
        <begin position="1002"/>
        <end position="1101"/>
    </location>
</feature>
<evidence type="ECO:0000259" key="13">
    <source>
        <dbReference type="PROSITE" id="PS50835"/>
    </source>
</evidence>
<protein>
    <submittedName>
        <fullName evidence="16">Down syndrome cell adhesion molecule-like protein Dscam2 isoform X1</fullName>
    </submittedName>
</protein>
<evidence type="ECO:0000256" key="1">
    <source>
        <dbReference type="ARBA" id="ARBA00004167"/>
    </source>
</evidence>
<keyword evidence="15" id="KW-1185">Reference proteome</keyword>
<gene>
    <name evidence="16" type="primary">LOC106457468</name>
</gene>
<dbReference type="InterPro" id="IPR003961">
    <property type="entry name" value="FN3_dom"/>
</dbReference>
<evidence type="ECO:0000256" key="12">
    <source>
        <dbReference type="SAM" id="SignalP"/>
    </source>
</evidence>
<evidence type="ECO:0000313" key="15">
    <source>
        <dbReference type="Proteomes" id="UP000694941"/>
    </source>
</evidence>
<dbReference type="PROSITE" id="PS50853">
    <property type="entry name" value="FN3"/>
    <property type="match status" value="4"/>
</dbReference>
<keyword evidence="5" id="KW-0130">Cell adhesion</keyword>
<name>A0ABM1S665_LIMPO</name>
<feature type="domain" description="Ig-like" evidence="13">
    <location>
        <begin position="329"/>
        <end position="415"/>
    </location>
</feature>
<dbReference type="InterPro" id="IPR013783">
    <property type="entry name" value="Ig-like_fold"/>
</dbReference>
<dbReference type="InterPro" id="IPR007110">
    <property type="entry name" value="Ig-like_dom"/>
</dbReference>
<feature type="domain" description="Ig-like" evidence="13">
    <location>
        <begin position="610"/>
        <end position="701"/>
    </location>
</feature>
<feature type="domain" description="Ig-like" evidence="13">
    <location>
        <begin position="238"/>
        <end position="322"/>
    </location>
</feature>
<dbReference type="RefSeq" id="XP_022239120.1">
    <property type="nucleotide sequence ID" value="XM_022383412.1"/>
</dbReference>
<keyword evidence="9" id="KW-0393">Immunoglobulin domain</keyword>
<dbReference type="SMART" id="SM00408">
    <property type="entry name" value="IGc2"/>
    <property type="match status" value="8"/>
</dbReference>
<dbReference type="Pfam" id="PF07679">
    <property type="entry name" value="I-set"/>
    <property type="match status" value="5"/>
</dbReference>